<comment type="caution">
    <text evidence="2">The sequence shown here is derived from an EMBL/GenBank/DDBJ whole genome shotgun (WGS) entry which is preliminary data.</text>
</comment>
<proteinExistence type="predicted"/>
<accession>A0A8H7QWN8</accession>
<feature type="transmembrane region" description="Helical" evidence="1">
    <location>
        <begin position="63"/>
        <end position="86"/>
    </location>
</feature>
<evidence type="ECO:0000313" key="3">
    <source>
        <dbReference type="Proteomes" id="UP000603453"/>
    </source>
</evidence>
<gene>
    <name evidence="2" type="ORF">INT47_012858</name>
</gene>
<name>A0A8H7QWN8_9FUNG</name>
<evidence type="ECO:0000313" key="2">
    <source>
        <dbReference type="EMBL" id="KAG2199722.1"/>
    </source>
</evidence>
<keyword evidence="1" id="KW-0472">Membrane</keyword>
<protein>
    <submittedName>
        <fullName evidence="2">Uncharacterized protein</fullName>
    </submittedName>
</protein>
<dbReference type="OrthoDB" id="2206047at2759"/>
<sequence length="97" mass="11041">MLIKVHPPALSENDYLRVVWSDFFEYLFPASGNIKIKTGETTYYKSTENKLQLYAHSPNTTKIIGFKLILGCYSDITIATLIYALVKLQVTMETTKS</sequence>
<dbReference type="EMBL" id="JAEPRD010000092">
    <property type="protein sequence ID" value="KAG2199722.1"/>
    <property type="molecule type" value="Genomic_DNA"/>
</dbReference>
<dbReference type="Proteomes" id="UP000603453">
    <property type="component" value="Unassembled WGS sequence"/>
</dbReference>
<keyword evidence="1" id="KW-1133">Transmembrane helix</keyword>
<keyword evidence="3" id="KW-1185">Reference proteome</keyword>
<dbReference type="AlphaFoldDB" id="A0A8H7QWN8"/>
<organism evidence="2 3">
    <name type="scientific">Mucor saturninus</name>
    <dbReference type="NCBI Taxonomy" id="64648"/>
    <lineage>
        <taxon>Eukaryota</taxon>
        <taxon>Fungi</taxon>
        <taxon>Fungi incertae sedis</taxon>
        <taxon>Mucoromycota</taxon>
        <taxon>Mucoromycotina</taxon>
        <taxon>Mucoromycetes</taxon>
        <taxon>Mucorales</taxon>
        <taxon>Mucorineae</taxon>
        <taxon>Mucoraceae</taxon>
        <taxon>Mucor</taxon>
    </lineage>
</organism>
<keyword evidence="1" id="KW-0812">Transmembrane</keyword>
<reference evidence="2" key="1">
    <citation type="submission" date="2020-12" db="EMBL/GenBank/DDBJ databases">
        <title>Metabolic potential, ecology and presence of endohyphal bacteria is reflected in genomic diversity of Mucoromycotina.</title>
        <authorList>
            <person name="Muszewska A."/>
            <person name="Okrasinska A."/>
            <person name="Steczkiewicz K."/>
            <person name="Drgas O."/>
            <person name="Orlowska M."/>
            <person name="Perlinska-Lenart U."/>
            <person name="Aleksandrzak-Piekarczyk T."/>
            <person name="Szatraj K."/>
            <person name="Zielenkiewicz U."/>
            <person name="Pilsyk S."/>
            <person name="Malc E."/>
            <person name="Mieczkowski P."/>
            <person name="Kruszewska J.S."/>
            <person name="Biernat P."/>
            <person name="Pawlowska J."/>
        </authorList>
    </citation>
    <scope>NUCLEOTIDE SEQUENCE</scope>
    <source>
        <strain evidence="2">WA0000017839</strain>
    </source>
</reference>
<evidence type="ECO:0000256" key="1">
    <source>
        <dbReference type="SAM" id="Phobius"/>
    </source>
</evidence>